<protein>
    <submittedName>
        <fullName evidence="1">Uncharacterized protein</fullName>
    </submittedName>
</protein>
<evidence type="ECO:0000313" key="1">
    <source>
        <dbReference type="EMBL" id="ASV85295.1"/>
    </source>
</evidence>
<accession>A0A248UEZ5</accession>
<dbReference type="KEGG" id="och:CES85_0615"/>
<proteinExistence type="predicted"/>
<dbReference type="EMBL" id="CP022604">
    <property type="protein sequence ID" value="ASV85295.1"/>
    <property type="molecule type" value="Genomic_DNA"/>
</dbReference>
<reference evidence="1 2" key="1">
    <citation type="submission" date="2017-07" db="EMBL/GenBank/DDBJ databases">
        <title>Phylogenetic study on the rhizospheric bacterium Ochrobactrum sp. A44.</title>
        <authorList>
            <person name="Krzyzanowska D.M."/>
            <person name="Ossowicki A."/>
            <person name="Rajewska M."/>
            <person name="Maciag T."/>
            <person name="Kaczynski Z."/>
            <person name="Czerwicka M."/>
            <person name="Jafra S."/>
        </authorList>
    </citation>
    <scope>NUCLEOTIDE SEQUENCE [LARGE SCALE GENOMIC DNA]</scope>
    <source>
        <strain evidence="1 2">A44</strain>
    </source>
</reference>
<sequence length="81" mass="9313">MRENRSASTAKPMVEHISIKALRCKNGRFSPYPSDAANFTAECVEQALMVFTPLRPFRQFCNKMRACDAGNPEHFLFKMNR</sequence>
<organism evidence="1 2">
    <name type="scientific">Ochrobactrum quorumnocens</name>
    <dbReference type="NCBI Taxonomy" id="271865"/>
    <lineage>
        <taxon>Bacteria</taxon>
        <taxon>Pseudomonadati</taxon>
        <taxon>Pseudomonadota</taxon>
        <taxon>Alphaproteobacteria</taxon>
        <taxon>Hyphomicrobiales</taxon>
        <taxon>Brucellaceae</taxon>
        <taxon>Brucella/Ochrobactrum group</taxon>
        <taxon>Ochrobactrum</taxon>
    </lineage>
</organism>
<gene>
    <name evidence="1" type="ORF">CES85_0615</name>
</gene>
<name>A0A248UEZ5_9HYPH</name>
<dbReference type="AlphaFoldDB" id="A0A248UEZ5"/>
<dbReference type="RefSeq" id="WP_095446255.1">
    <property type="nucleotide sequence ID" value="NZ_CP022604.1"/>
</dbReference>
<evidence type="ECO:0000313" key="2">
    <source>
        <dbReference type="Proteomes" id="UP000215256"/>
    </source>
</evidence>
<dbReference type="Proteomes" id="UP000215256">
    <property type="component" value="Chromosome 1"/>
</dbReference>